<name>A0ABQ6K5W7_9MICO</name>
<evidence type="ECO:0000256" key="1">
    <source>
        <dbReference type="ARBA" id="ARBA00007074"/>
    </source>
</evidence>
<comment type="caution">
    <text evidence="9">The sequence shown here is derived from an EMBL/GenBank/DDBJ whole genome shotgun (WGS) entry which is preliminary data.</text>
</comment>
<protein>
    <recommendedName>
        <fullName evidence="8">NlpC/P60 domain-containing protein</fullName>
    </recommendedName>
</protein>
<feature type="chain" id="PRO_5047519530" description="NlpC/P60 domain-containing protein" evidence="7">
    <location>
        <begin position="36"/>
        <end position="385"/>
    </location>
</feature>
<evidence type="ECO:0000256" key="2">
    <source>
        <dbReference type="ARBA" id="ARBA00022670"/>
    </source>
</evidence>
<dbReference type="InterPro" id="IPR038765">
    <property type="entry name" value="Papain-like_cys_pep_sf"/>
</dbReference>
<feature type="signal peptide" evidence="7">
    <location>
        <begin position="1"/>
        <end position="35"/>
    </location>
</feature>
<keyword evidence="7" id="KW-0732">Signal</keyword>
<organism evidence="9 10">
    <name type="scientific">Pseudolysinimonas kribbensis</name>
    <dbReference type="NCBI Taxonomy" id="433641"/>
    <lineage>
        <taxon>Bacteria</taxon>
        <taxon>Bacillati</taxon>
        <taxon>Actinomycetota</taxon>
        <taxon>Actinomycetes</taxon>
        <taxon>Micrococcales</taxon>
        <taxon>Microbacteriaceae</taxon>
        <taxon>Pseudolysinimonas</taxon>
    </lineage>
</organism>
<dbReference type="PANTHER" id="PTHR47053:SF1">
    <property type="entry name" value="MUREIN DD-ENDOPEPTIDASE MEPH-RELATED"/>
    <property type="match status" value="1"/>
</dbReference>
<feature type="coiled-coil region" evidence="5">
    <location>
        <begin position="60"/>
        <end position="115"/>
    </location>
</feature>
<feature type="region of interest" description="Disordered" evidence="6">
    <location>
        <begin position="358"/>
        <end position="385"/>
    </location>
</feature>
<keyword evidence="4" id="KW-0788">Thiol protease</keyword>
<reference evidence="10" key="1">
    <citation type="journal article" date="2019" name="Int. J. Syst. Evol. Microbiol.">
        <title>The Global Catalogue of Microorganisms (GCM) 10K type strain sequencing project: providing services to taxonomists for standard genome sequencing and annotation.</title>
        <authorList>
            <consortium name="The Broad Institute Genomics Platform"/>
            <consortium name="The Broad Institute Genome Sequencing Center for Infectious Disease"/>
            <person name="Wu L."/>
            <person name="Ma J."/>
        </authorList>
    </citation>
    <scope>NUCLEOTIDE SEQUENCE [LARGE SCALE GENOMIC DNA]</scope>
    <source>
        <strain evidence="10">NBRC 108894</strain>
    </source>
</reference>
<dbReference type="Proteomes" id="UP001157034">
    <property type="component" value="Unassembled WGS sequence"/>
</dbReference>
<evidence type="ECO:0000256" key="7">
    <source>
        <dbReference type="SAM" id="SignalP"/>
    </source>
</evidence>
<dbReference type="Gene3D" id="3.90.1720.10">
    <property type="entry name" value="endopeptidase domain like (from Nostoc punctiforme)"/>
    <property type="match status" value="1"/>
</dbReference>
<evidence type="ECO:0000256" key="5">
    <source>
        <dbReference type="SAM" id="Coils"/>
    </source>
</evidence>
<feature type="region of interest" description="Disordered" evidence="6">
    <location>
        <begin position="259"/>
        <end position="288"/>
    </location>
</feature>
<keyword evidence="5" id="KW-0175">Coiled coil</keyword>
<evidence type="ECO:0000313" key="10">
    <source>
        <dbReference type="Proteomes" id="UP001157034"/>
    </source>
</evidence>
<evidence type="ECO:0000256" key="4">
    <source>
        <dbReference type="ARBA" id="ARBA00022807"/>
    </source>
</evidence>
<dbReference type="RefSeq" id="WP_284254153.1">
    <property type="nucleotide sequence ID" value="NZ_BSVB01000001.1"/>
</dbReference>
<accession>A0ABQ6K5W7</accession>
<keyword evidence="2" id="KW-0645">Protease</keyword>
<comment type="similarity">
    <text evidence="1">Belongs to the peptidase C40 family.</text>
</comment>
<dbReference type="InterPro" id="IPR051202">
    <property type="entry name" value="Peptidase_C40"/>
</dbReference>
<gene>
    <name evidence="9" type="ORF">GCM10025881_22010</name>
</gene>
<evidence type="ECO:0000259" key="8">
    <source>
        <dbReference type="Pfam" id="PF00877"/>
    </source>
</evidence>
<dbReference type="Pfam" id="PF00877">
    <property type="entry name" value="NLPC_P60"/>
    <property type="match status" value="1"/>
</dbReference>
<feature type="compositionally biased region" description="Gly residues" evidence="6">
    <location>
        <begin position="265"/>
        <end position="274"/>
    </location>
</feature>
<sequence length="385" mass="39234">MHAAARRSARSWGAAAAAASLSLALALSAAPAAVAAPSDYPTWQDVQNAKKNQTAKQAEIATITGLVQNLQKQADAAQRNAQTTAELYSIAQLNLDAASRKAARLTDQRNEAKSKAAASARRAGAIIAQLARTGGGDVTLGLVAASPRDTDQLLARLGSMNRLSAASQAILEKAQFDKNAAAALAKQATVAKNKRSALATDAQQAADTARKAADAADAQVASIQAKQQVMFSQLASLKGTTATLEAGYQTRLAVEAAEAAQKVPTGGGSGGGNAGVDPDPGPPSPGAVGTAIAYAERQLGKPYALGGAGPTYWDCSGLTMMSYRAAGVNIGPHGSTSQYNTMRSSAVSCHAARASSRATCSSMPTAGARAPRSSTTSRWRSTARR</sequence>
<evidence type="ECO:0000313" key="9">
    <source>
        <dbReference type="EMBL" id="GMA95377.1"/>
    </source>
</evidence>
<evidence type="ECO:0000256" key="3">
    <source>
        <dbReference type="ARBA" id="ARBA00022801"/>
    </source>
</evidence>
<dbReference type="EMBL" id="BSVB01000001">
    <property type="protein sequence ID" value="GMA95377.1"/>
    <property type="molecule type" value="Genomic_DNA"/>
</dbReference>
<dbReference type="SUPFAM" id="SSF54001">
    <property type="entry name" value="Cysteine proteinases"/>
    <property type="match status" value="1"/>
</dbReference>
<keyword evidence="3" id="KW-0378">Hydrolase</keyword>
<feature type="domain" description="NlpC/P60" evidence="8">
    <location>
        <begin position="300"/>
        <end position="345"/>
    </location>
</feature>
<proteinExistence type="inferred from homology"/>
<keyword evidence="10" id="KW-1185">Reference proteome</keyword>
<dbReference type="InterPro" id="IPR000064">
    <property type="entry name" value="NLP_P60_dom"/>
</dbReference>
<evidence type="ECO:0000256" key="6">
    <source>
        <dbReference type="SAM" id="MobiDB-lite"/>
    </source>
</evidence>
<dbReference type="PANTHER" id="PTHR47053">
    <property type="entry name" value="MUREIN DD-ENDOPEPTIDASE MEPH-RELATED"/>
    <property type="match status" value="1"/>
</dbReference>